<dbReference type="PANTHER" id="PTHR23501:SF5">
    <property type="entry name" value="TRANSPORT PROTEIN"/>
    <property type="match status" value="1"/>
</dbReference>
<dbReference type="SUPFAM" id="SSF103473">
    <property type="entry name" value="MFS general substrate transporter"/>
    <property type="match status" value="1"/>
</dbReference>
<dbReference type="GO" id="GO:0005886">
    <property type="term" value="C:plasma membrane"/>
    <property type="evidence" value="ECO:0007669"/>
    <property type="project" value="TreeGrafter"/>
</dbReference>
<dbReference type="GO" id="GO:0022857">
    <property type="term" value="F:transmembrane transporter activity"/>
    <property type="evidence" value="ECO:0007669"/>
    <property type="project" value="InterPro"/>
</dbReference>
<sequence length="533" mass="59319">MTNAVDQPVFKSWVPEWGIRIIIFLVMLPSLGLFGLSMANSTAAAGFYGIEPPDVQFTMIVFYAAVASFYSFETRLFSYIDIKNYLILSTGLELITSYVCYATKDPIVLTIFRFLQGLGSCAATSICITLIFNRLQTERAREIGYSVFYCILLIISQLTTLVTAPMLDAVDYSALYKGIIYLYLPGSMLLYLVLNNVRLEKRMPLYQLDWASFVLYAAAICLLGFVLIYGQQYYWFADARITGAAIASALLFALYGLRQRSLKRPYLSFKVFKYRNYCTGALLLFVLYLCRGSLNVTSLFFTAVLGLDPLHLGIVLMANMAGIIVGVMISSRMTLTKRPMRWITLSGFLLMLIFHVWMTQMFTVQANLDEFIVPLMLHGLGAGLLMVPVILFMISAVPPALGKSASGMGVLVRFCGFCSSLACINYFADHSKTQHYTRFLQNLTTDNVLWGQRTAAYAGALQSKGLSNDAAAKAANGLVAKGMSTQLQIRFSMEYYQWIAVILVILLIFIALYPYFKKTLINTGNNAPSAVGG</sequence>
<dbReference type="Pfam" id="PF07690">
    <property type="entry name" value="MFS_1"/>
    <property type="match status" value="1"/>
</dbReference>
<evidence type="ECO:0000313" key="7">
    <source>
        <dbReference type="Proteomes" id="UP000244168"/>
    </source>
</evidence>
<feature type="transmembrane region" description="Helical" evidence="5">
    <location>
        <begin position="107"/>
        <end position="131"/>
    </location>
</feature>
<feature type="transmembrane region" description="Helical" evidence="5">
    <location>
        <begin position="174"/>
        <end position="194"/>
    </location>
</feature>
<keyword evidence="3 5" id="KW-1133">Transmembrane helix</keyword>
<reference evidence="6 7" key="1">
    <citation type="submission" date="2018-04" db="EMBL/GenBank/DDBJ databases">
        <title>Genomic Encyclopedia of Archaeal and Bacterial Type Strains, Phase II (KMG-II): from individual species to whole genera.</title>
        <authorList>
            <person name="Goeker M."/>
        </authorList>
    </citation>
    <scope>NUCLEOTIDE SEQUENCE [LARGE SCALE GENOMIC DNA]</scope>
    <source>
        <strain evidence="6 7">DSM 26809</strain>
    </source>
</reference>
<dbReference type="OrthoDB" id="1404010at2"/>
<evidence type="ECO:0000313" key="6">
    <source>
        <dbReference type="EMBL" id="PTQ98266.1"/>
    </source>
</evidence>
<evidence type="ECO:0000256" key="4">
    <source>
        <dbReference type="ARBA" id="ARBA00023136"/>
    </source>
</evidence>
<comment type="subcellular location">
    <subcellularLocation>
        <location evidence="1">Membrane</location>
        <topology evidence="1">Multi-pass membrane protein</topology>
    </subcellularLocation>
</comment>
<organism evidence="6 7">
    <name type="scientific">Mucilaginibacter yixingensis</name>
    <dbReference type="NCBI Taxonomy" id="1295612"/>
    <lineage>
        <taxon>Bacteria</taxon>
        <taxon>Pseudomonadati</taxon>
        <taxon>Bacteroidota</taxon>
        <taxon>Sphingobacteriia</taxon>
        <taxon>Sphingobacteriales</taxon>
        <taxon>Sphingobacteriaceae</taxon>
        <taxon>Mucilaginibacter</taxon>
    </lineage>
</organism>
<dbReference type="InterPro" id="IPR036259">
    <property type="entry name" value="MFS_trans_sf"/>
</dbReference>
<keyword evidence="4 5" id="KW-0472">Membrane</keyword>
<feature type="transmembrane region" description="Helical" evidence="5">
    <location>
        <begin position="342"/>
        <end position="363"/>
    </location>
</feature>
<dbReference type="InterPro" id="IPR011701">
    <property type="entry name" value="MFS"/>
</dbReference>
<feature type="transmembrane region" description="Helical" evidence="5">
    <location>
        <begin position="375"/>
        <end position="398"/>
    </location>
</feature>
<feature type="transmembrane region" description="Helical" evidence="5">
    <location>
        <begin position="55"/>
        <end position="72"/>
    </location>
</feature>
<dbReference type="EMBL" id="QAOQ01000003">
    <property type="protein sequence ID" value="PTQ98266.1"/>
    <property type="molecule type" value="Genomic_DNA"/>
</dbReference>
<evidence type="ECO:0000256" key="1">
    <source>
        <dbReference type="ARBA" id="ARBA00004141"/>
    </source>
</evidence>
<proteinExistence type="predicted"/>
<dbReference type="RefSeq" id="WP_107828439.1">
    <property type="nucleotide sequence ID" value="NZ_CP160205.1"/>
</dbReference>
<feature type="transmembrane region" description="Helical" evidence="5">
    <location>
        <begin position="206"/>
        <end position="229"/>
    </location>
</feature>
<evidence type="ECO:0000256" key="2">
    <source>
        <dbReference type="ARBA" id="ARBA00022692"/>
    </source>
</evidence>
<feature type="transmembrane region" description="Helical" evidence="5">
    <location>
        <begin position="21"/>
        <end position="49"/>
    </location>
</feature>
<gene>
    <name evidence="6" type="ORF">C8P68_103427</name>
</gene>
<keyword evidence="2 5" id="KW-0812">Transmembrane</keyword>
<feature type="transmembrane region" description="Helical" evidence="5">
    <location>
        <begin position="235"/>
        <end position="257"/>
    </location>
</feature>
<feature type="transmembrane region" description="Helical" evidence="5">
    <location>
        <begin position="143"/>
        <end position="162"/>
    </location>
</feature>
<accession>A0A2T5JBL1</accession>
<comment type="caution">
    <text evidence="6">The sequence shown here is derived from an EMBL/GenBank/DDBJ whole genome shotgun (WGS) entry which is preliminary data.</text>
</comment>
<feature type="transmembrane region" description="Helical" evidence="5">
    <location>
        <begin position="495"/>
        <end position="516"/>
    </location>
</feature>
<dbReference type="Gene3D" id="1.20.1720.10">
    <property type="entry name" value="Multidrug resistance protein D"/>
    <property type="match status" value="2"/>
</dbReference>
<dbReference type="PANTHER" id="PTHR23501">
    <property type="entry name" value="MAJOR FACILITATOR SUPERFAMILY"/>
    <property type="match status" value="1"/>
</dbReference>
<feature type="transmembrane region" description="Helical" evidence="5">
    <location>
        <begin position="277"/>
        <end position="304"/>
    </location>
</feature>
<keyword evidence="7" id="KW-1185">Reference proteome</keyword>
<name>A0A2T5JBL1_9SPHI</name>
<protein>
    <submittedName>
        <fullName evidence="6">MFS transporter</fullName>
    </submittedName>
</protein>
<feature type="transmembrane region" description="Helical" evidence="5">
    <location>
        <begin position="84"/>
        <end position="101"/>
    </location>
</feature>
<evidence type="ECO:0000256" key="3">
    <source>
        <dbReference type="ARBA" id="ARBA00022989"/>
    </source>
</evidence>
<evidence type="ECO:0000256" key="5">
    <source>
        <dbReference type="SAM" id="Phobius"/>
    </source>
</evidence>
<feature type="transmembrane region" description="Helical" evidence="5">
    <location>
        <begin position="310"/>
        <end position="330"/>
    </location>
</feature>
<dbReference type="AlphaFoldDB" id="A0A2T5JBL1"/>
<feature type="transmembrane region" description="Helical" evidence="5">
    <location>
        <begin position="410"/>
        <end position="428"/>
    </location>
</feature>
<dbReference type="Proteomes" id="UP000244168">
    <property type="component" value="Unassembled WGS sequence"/>
</dbReference>